<evidence type="ECO:0000259" key="1">
    <source>
        <dbReference type="Pfam" id="PF25181"/>
    </source>
</evidence>
<feature type="domain" description="Bbp19-like phage" evidence="1">
    <location>
        <begin position="11"/>
        <end position="62"/>
    </location>
</feature>
<accession>A0AB39DP51</accession>
<dbReference type="EMBL" id="CP158254">
    <property type="protein sequence ID" value="XDJ48470.1"/>
    <property type="molecule type" value="Genomic_DNA"/>
</dbReference>
<name>A0AB39DP51_9BURK</name>
<dbReference type="EMBL" id="CP158257">
    <property type="protein sequence ID" value="XDJ55724.1"/>
    <property type="molecule type" value="Genomic_DNA"/>
</dbReference>
<evidence type="ECO:0000313" key="3">
    <source>
        <dbReference type="EMBL" id="XDJ48470.1"/>
    </source>
</evidence>
<dbReference type="AlphaFoldDB" id="A0AB39DP51"/>
<dbReference type="GeneID" id="93065989"/>
<dbReference type="RefSeq" id="WP_368640587.1">
    <property type="nucleotide sequence ID" value="NZ_CP158253.1"/>
</dbReference>
<gene>
    <name evidence="4" type="ORF">ABRZ00_00605</name>
    <name evidence="2" type="ORF">ABRZ02_01785</name>
    <name evidence="3" type="ORF">ABRZ04_05240</name>
</gene>
<dbReference type="EMBL" id="CP158253">
    <property type="protein sequence ID" value="XDJ45053.1"/>
    <property type="molecule type" value="Genomic_DNA"/>
</dbReference>
<protein>
    <recommendedName>
        <fullName evidence="1">Bbp19-like phage domain-containing protein</fullName>
    </recommendedName>
</protein>
<sequence length="80" mass="8780">MTDTSTTPQDYALIFEDHKVGAAILEDLTRRFARPAVVTGGIDAVLQTYQRDGMRRVIEHIVSQINRAHGVPDNADDTGA</sequence>
<organism evidence="4">
    <name type="scientific">Castellaniella ginsengisoli</name>
    <dbReference type="NCBI Taxonomy" id="546114"/>
    <lineage>
        <taxon>Bacteria</taxon>
        <taxon>Pseudomonadati</taxon>
        <taxon>Pseudomonadota</taxon>
        <taxon>Betaproteobacteria</taxon>
        <taxon>Burkholderiales</taxon>
        <taxon>Alcaligenaceae</taxon>
        <taxon>Castellaniella</taxon>
    </lineage>
</organism>
<dbReference type="KEGG" id="cgin:ABRZ00_00605"/>
<reference evidence="4" key="1">
    <citation type="submission" date="2024-05" db="EMBL/GenBank/DDBJ databases">
        <authorList>
            <person name="Luo Y.-C."/>
            <person name="Nicholds J."/>
            <person name="Mortimer T."/>
            <person name="Maboni G."/>
        </authorList>
    </citation>
    <scope>NUCLEOTIDE SEQUENCE</scope>
    <source>
        <strain evidence="4">150221</strain>
        <strain evidence="3">151836</strain>
        <strain evidence="2">153271</strain>
    </source>
</reference>
<dbReference type="InterPro" id="IPR057447">
    <property type="entry name" value="Bbp19-like_phage"/>
</dbReference>
<evidence type="ECO:0000313" key="2">
    <source>
        <dbReference type="EMBL" id="XDJ45053.1"/>
    </source>
</evidence>
<dbReference type="Pfam" id="PF25181">
    <property type="entry name" value="Phage_Bbp19"/>
    <property type="match status" value="1"/>
</dbReference>
<proteinExistence type="predicted"/>
<evidence type="ECO:0000313" key="4">
    <source>
        <dbReference type="EMBL" id="XDJ55724.1"/>
    </source>
</evidence>